<evidence type="ECO:0000256" key="1">
    <source>
        <dbReference type="ARBA" id="ARBA00004474"/>
    </source>
</evidence>
<evidence type="ECO:0000259" key="4">
    <source>
        <dbReference type="PROSITE" id="PS51059"/>
    </source>
</evidence>
<feature type="domain" description="PARP catalytic" evidence="4">
    <location>
        <begin position="1"/>
        <end position="118"/>
    </location>
</feature>
<protein>
    <recommendedName>
        <fullName evidence="3">Poly [ADP-ribose] polymerase</fullName>
        <shortName evidence="3">PARP</shortName>
        <ecNumber evidence="3">2.4.2.-</ecNumber>
    </recommendedName>
</protein>
<keyword evidence="3" id="KW-0328">Glycosyltransferase</keyword>
<evidence type="ECO:0000256" key="2">
    <source>
        <dbReference type="ARBA" id="ARBA00022640"/>
    </source>
</evidence>
<dbReference type="SUPFAM" id="SSF56399">
    <property type="entry name" value="ADP-ribosylation"/>
    <property type="match status" value="1"/>
</dbReference>
<comment type="subcellular location">
    <subcellularLocation>
        <location evidence="1">Plastid</location>
    </subcellularLocation>
</comment>
<evidence type="ECO:0000256" key="3">
    <source>
        <dbReference type="RuleBase" id="RU362114"/>
    </source>
</evidence>
<evidence type="ECO:0000313" key="5">
    <source>
        <dbReference type="EMBL" id="CAK9084133.1"/>
    </source>
</evidence>
<comment type="caution">
    <text evidence="5">The sequence shown here is derived from an EMBL/GenBank/DDBJ whole genome shotgun (WGS) entry which is preliminary data.</text>
</comment>
<dbReference type="PROSITE" id="PS51059">
    <property type="entry name" value="PARP_CATALYTIC"/>
    <property type="match status" value="1"/>
</dbReference>
<proteinExistence type="predicted"/>
<dbReference type="InterPro" id="IPR006843">
    <property type="entry name" value="PAP/fibrillin_dom"/>
</dbReference>
<name>A0ABP0Q7B8_9DINO</name>
<evidence type="ECO:0000313" key="6">
    <source>
        <dbReference type="Proteomes" id="UP001642484"/>
    </source>
</evidence>
<dbReference type="Pfam" id="PF00644">
    <property type="entry name" value="PARP"/>
    <property type="match status" value="1"/>
</dbReference>
<keyword evidence="6" id="KW-1185">Reference proteome</keyword>
<dbReference type="InterPro" id="IPR012317">
    <property type="entry name" value="Poly(ADP-ribose)pol_cat_dom"/>
</dbReference>
<dbReference type="Gene3D" id="3.90.228.10">
    <property type="match status" value="1"/>
</dbReference>
<reference evidence="5 6" key="1">
    <citation type="submission" date="2024-02" db="EMBL/GenBank/DDBJ databases">
        <authorList>
            <person name="Chen Y."/>
            <person name="Shah S."/>
            <person name="Dougan E. K."/>
            <person name="Thang M."/>
            <person name="Chan C."/>
        </authorList>
    </citation>
    <scope>NUCLEOTIDE SEQUENCE [LARGE SCALE GENOMIC DNA]</scope>
</reference>
<dbReference type="InterPro" id="IPR051712">
    <property type="entry name" value="ARTD-AVP"/>
</dbReference>
<keyword evidence="2" id="KW-0934">Plastid</keyword>
<accession>A0ABP0Q7B8</accession>
<dbReference type="PANTHER" id="PTHR45740">
    <property type="entry name" value="POLY [ADP-RIBOSE] POLYMERASE"/>
    <property type="match status" value="1"/>
</dbReference>
<keyword evidence="3" id="KW-0520">NAD</keyword>
<dbReference type="EC" id="2.4.2.-" evidence="3"/>
<sequence>MYGKGVYFASAACKSHQYTCLNPEHTWACTCKVERTLIIARVALGDAYHTTKTMWKEQRPPQKDKFGAVYDSVVVNPGYIKGHGKERQIHQEFVIFDKEQAYPAYVIQYEAAHGQQPRARSKRREVSLTKQEALAPLTVWVAFTVPRTVSLVLPGDRAATAALKKDLLGAVASGAQEEIFRKAKELEDLGLTESPVAGRWSLVYSTQTAADVKQEESIFSTLTAALYRLFFRFAPFLAGGQDKPKVEVLGPFSLSIGNEQLVDFASKRVDNRVALRLGTSGPKVNVRVKGDLAGEDPRDLEVTFTSFVVELPNLPMVELPLPRPRGRLRTSFCDRELRLSRGGRGGLFVLKRLAP</sequence>
<dbReference type="Proteomes" id="UP001642484">
    <property type="component" value="Unassembled WGS sequence"/>
</dbReference>
<gene>
    <name evidence="5" type="ORF">CCMP2556_LOCUS40953</name>
</gene>
<dbReference type="EMBL" id="CAXAMN010024140">
    <property type="protein sequence ID" value="CAK9084133.1"/>
    <property type="molecule type" value="Genomic_DNA"/>
</dbReference>
<dbReference type="PANTHER" id="PTHR45740:SF2">
    <property type="entry name" value="POLY [ADP-RIBOSE] POLYMERASE"/>
    <property type="match status" value="1"/>
</dbReference>
<keyword evidence="3" id="KW-0808">Transferase</keyword>
<dbReference type="Pfam" id="PF04755">
    <property type="entry name" value="PAP_fibrillin"/>
    <property type="match status" value="1"/>
</dbReference>
<organism evidence="5 6">
    <name type="scientific">Durusdinium trenchii</name>
    <dbReference type="NCBI Taxonomy" id="1381693"/>
    <lineage>
        <taxon>Eukaryota</taxon>
        <taxon>Sar</taxon>
        <taxon>Alveolata</taxon>
        <taxon>Dinophyceae</taxon>
        <taxon>Suessiales</taxon>
        <taxon>Symbiodiniaceae</taxon>
        <taxon>Durusdinium</taxon>
    </lineage>
</organism>